<dbReference type="PANTHER" id="PTHR48287">
    <property type="entry name" value="ARM REPEAT SUPERFAMILY PROTEIN"/>
    <property type="match status" value="1"/>
</dbReference>
<proteinExistence type="predicted"/>
<comment type="caution">
    <text evidence="2">The sequence shown here is derived from an EMBL/GenBank/DDBJ whole genome shotgun (WGS) entry which is preliminary data.</text>
</comment>
<dbReference type="InterPro" id="IPR052087">
    <property type="entry name" value="RRP12"/>
</dbReference>
<name>A0A151NYJ4_ALLMI</name>
<feature type="region of interest" description="Disordered" evidence="1">
    <location>
        <begin position="71"/>
        <end position="131"/>
    </location>
</feature>
<gene>
    <name evidence="2" type="ORF">Y1Q_0020694</name>
</gene>
<sequence>MGLCPSRPSVHPLSPHPCRRLGGFGDAPRDTAAGSVGPGPRFRGRGHQSPPGWQLPQAACVPLHCPCAPQKGRGDVKKAGRPDPYAYIPLNRAKLNRRKKAKLQGQFKGLMKGAQRGAQAGHRHRPREPSA</sequence>
<dbReference type="EMBL" id="AKHW03001596">
    <property type="protein sequence ID" value="KYO41823.1"/>
    <property type="molecule type" value="Genomic_DNA"/>
</dbReference>
<dbReference type="STRING" id="8496.A0A151NYJ4"/>
<dbReference type="Proteomes" id="UP000050525">
    <property type="component" value="Unassembled WGS sequence"/>
</dbReference>
<evidence type="ECO:0000313" key="3">
    <source>
        <dbReference type="Proteomes" id="UP000050525"/>
    </source>
</evidence>
<protein>
    <submittedName>
        <fullName evidence="2">Uncharacterized protein</fullName>
    </submittedName>
</protein>
<evidence type="ECO:0000313" key="2">
    <source>
        <dbReference type="EMBL" id="KYO41823.1"/>
    </source>
</evidence>
<accession>A0A151NYJ4</accession>
<evidence type="ECO:0000256" key="1">
    <source>
        <dbReference type="SAM" id="MobiDB-lite"/>
    </source>
</evidence>
<organism evidence="2 3">
    <name type="scientific">Alligator mississippiensis</name>
    <name type="common">American alligator</name>
    <dbReference type="NCBI Taxonomy" id="8496"/>
    <lineage>
        <taxon>Eukaryota</taxon>
        <taxon>Metazoa</taxon>
        <taxon>Chordata</taxon>
        <taxon>Craniata</taxon>
        <taxon>Vertebrata</taxon>
        <taxon>Euteleostomi</taxon>
        <taxon>Archelosauria</taxon>
        <taxon>Archosauria</taxon>
        <taxon>Crocodylia</taxon>
        <taxon>Alligatoridae</taxon>
        <taxon>Alligatorinae</taxon>
        <taxon>Alligator</taxon>
    </lineage>
</organism>
<dbReference type="PANTHER" id="PTHR48287:SF1">
    <property type="entry name" value="ARM REPEAT SUPERFAMILY PROTEIN"/>
    <property type="match status" value="1"/>
</dbReference>
<reference evidence="2 3" key="1">
    <citation type="journal article" date="2012" name="Genome Biol.">
        <title>Sequencing three crocodilian genomes to illuminate the evolution of archosaurs and amniotes.</title>
        <authorList>
            <person name="St John J.A."/>
            <person name="Braun E.L."/>
            <person name="Isberg S.R."/>
            <person name="Miles L.G."/>
            <person name="Chong A.Y."/>
            <person name="Gongora J."/>
            <person name="Dalzell P."/>
            <person name="Moran C."/>
            <person name="Bed'hom B."/>
            <person name="Abzhanov A."/>
            <person name="Burgess S.C."/>
            <person name="Cooksey A.M."/>
            <person name="Castoe T.A."/>
            <person name="Crawford N.G."/>
            <person name="Densmore L.D."/>
            <person name="Drew J.C."/>
            <person name="Edwards S.V."/>
            <person name="Faircloth B.C."/>
            <person name="Fujita M.K."/>
            <person name="Greenwold M.J."/>
            <person name="Hoffmann F.G."/>
            <person name="Howard J.M."/>
            <person name="Iguchi T."/>
            <person name="Janes D.E."/>
            <person name="Khan S.Y."/>
            <person name="Kohno S."/>
            <person name="de Koning A.J."/>
            <person name="Lance S.L."/>
            <person name="McCarthy F.M."/>
            <person name="McCormack J.E."/>
            <person name="Merchant M.E."/>
            <person name="Peterson D.G."/>
            <person name="Pollock D.D."/>
            <person name="Pourmand N."/>
            <person name="Raney B.J."/>
            <person name="Roessler K.A."/>
            <person name="Sanford J.R."/>
            <person name="Sawyer R.H."/>
            <person name="Schmidt C.J."/>
            <person name="Triplett E.W."/>
            <person name="Tuberville T.D."/>
            <person name="Venegas-Anaya M."/>
            <person name="Howard J.T."/>
            <person name="Jarvis E.D."/>
            <person name="Guillette L.J.Jr."/>
            <person name="Glenn T.C."/>
            <person name="Green R.E."/>
            <person name="Ray D.A."/>
        </authorList>
    </citation>
    <scope>NUCLEOTIDE SEQUENCE [LARGE SCALE GENOMIC DNA]</scope>
    <source>
        <strain evidence="2">KSC_2009_1</strain>
    </source>
</reference>
<feature type="region of interest" description="Disordered" evidence="1">
    <location>
        <begin position="1"/>
        <end position="55"/>
    </location>
</feature>
<dbReference type="AlphaFoldDB" id="A0A151NYJ4"/>
<feature type="compositionally biased region" description="Basic and acidic residues" evidence="1">
    <location>
        <begin position="72"/>
        <end position="81"/>
    </location>
</feature>
<feature type="compositionally biased region" description="Basic residues" evidence="1">
    <location>
        <begin position="121"/>
        <end position="131"/>
    </location>
</feature>
<keyword evidence="3" id="KW-1185">Reference proteome</keyword>